<dbReference type="Gene3D" id="3.30.70.330">
    <property type="match status" value="5"/>
</dbReference>
<evidence type="ECO:0000256" key="5">
    <source>
        <dbReference type="PROSITE-ProRule" id="PRU00176"/>
    </source>
</evidence>
<dbReference type="Proteomes" id="UP000298138">
    <property type="component" value="Unassembled WGS sequence"/>
</dbReference>
<feature type="region of interest" description="Disordered" evidence="6">
    <location>
        <begin position="154"/>
        <end position="191"/>
    </location>
</feature>
<dbReference type="Pfam" id="PF00076">
    <property type="entry name" value="RRM_1"/>
    <property type="match status" value="4"/>
</dbReference>
<sequence length="781" mass="85679">MSTSRIFVKNIPPSSTESSIRSHFSVKGPITDVRVIPHRRIAYVGYKTPQDAESAVKYFNRSYVQTSKINVEIARPIGKSDPLSAPKRDIQSDSPTKKRKREESEHVAPKAGKKFEQFLQTMTATSHKNTWSNHDGPLDEPVIQNDVAMDTGIVEPTLDPQPVPEPARAKEIDSSTSRDVNDEPQPVLDEDDWLRSKTSRLLDVTDDIDSRLAASSLNPTRDAQPVQEDQAPAQNMEVDDAESASAVEDTVMQTGRLFVRNLPYSATEQDLTSTFAQFGTINEVHLSLDSKTNASKGYAYILYDDPANALSALNALDGSDFQGRLMHVLPAAPKRENKLDEFAIAKLPLKQQRAIKKKAEASTTQFNWNSMYMNADAVISSVASRLGVSKSELLDPTSSDAAVRQAHAETALINETKTFLQQNGVNLEAFNNRGKDDRVLLIKNFPFTTSSDEIRKILVEFGELKRLIFPPAGTLAIAEYSSSSSGRTAFSALAYRRYKGSVLFLEKGPKDLFTGEIVTDTPTTFTSTGAAPPVSAQALKDISTAEPGQETSTLYIRNLNFSTTTERLESFFSSLDGFLWCRVKTKTDAKHPGKVLSMGFGFAEFSSVEHAKAALNAMNGKSIDNHSISISMAKRNDAVETGKKKAAAGTGAQKKLVVKNLPFEATKKDIRALLGKYGSLQSVRMPKKLGNKTRGFAFAEFVTVREAENAMNALKDTHLLGRRLVIDFAQGDTGTAEEEIEKMSKKVMKQTEAVALQGLRVKSKATVKLNAEGGLEGEEDM</sequence>
<keyword evidence="9" id="KW-1185">Reference proteome</keyword>
<keyword evidence="2" id="KW-0677">Repeat</keyword>
<dbReference type="InterPro" id="IPR051945">
    <property type="entry name" value="RRM_MRD1_RNA_proc_ribogen"/>
</dbReference>
<name>A0A4S2MLE9_9PEZI</name>
<gene>
    <name evidence="8" type="ORF">EX30DRAFT_360074</name>
</gene>
<dbReference type="GO" id="GO:0003729">
    <property type="term" value="F:mRNA binding"/>
    <property type="evidence" value="ECO:0007669"/>
    <property type="project" value="TreeGrafter"/>
</dbReference>
<comment type="subcellular location">
    <subcellularLocation>
        <location evidence="1">Nucleus</location>
    </subcellularLocation>
</comment>
<dbReference type="InParanoid" id="A0A4S2MLE9"/>
<proteinExistence type="predicted"/>
<evidence type="ECO:0000256" key="1">
    <source>
        <dbReference type="ARBA" id="ARBA00004123"/>
    </source>
</evidence>
<evidence type="ECO:0000256" key="6">
    <source>
        <dbReference type="SAM" id="MobiDB-lite"/>
    </source>
</evidence>
<dbReference type="InterPro" id="IPR035979">
    <property type="entry name" value="RBD_domain_sf"/>
</dbReference>
<evidence type="ECO:0000256" key="4">
    <source>
        <dbReference type="ARBA" id="ARBA00023242"/>
    </source>
</evidence>
<protein>
    <submittedName>
        <fullName evidence="8">Multiple RNA-binding domain-containing protein 1</fullName>
    </submittedName>
</protein>
<dbReference type="CDD" id="cd12320">
    <property type="entry name" value="RRM6_RBM19_RRM5_MRD1"/>
    <property type="match status" value="1"/>
</dbReference>
<feature type="compositionally biased region" description="Basic and acidic residues" evidence="6">
    <location>
        <begin position="101"/>
        <end position="112"/>
    </location>
</feature>
<dbReference type="GO" id="GO:0005634">
    <property type="term" value="C:nucleus"/>
    <property type="evidence" value="ECO:0007669"/>
    <property type="project" value="UniProtKB-SubCell"/>
</dbReference>
<dbReference type="SUPFAM" id="SSF54928">
    <property type="entry name" value="RNA-binding domain, RBD"/>
    <property type="match status" value="4"/>
</dbReference>
<dbReference type="InterPro" id="IPR000504">
    <property type="entry name" value="RRM_dom"/>
</dbReference>
<dbReference type="OrthoDB" id="439639at2759"/>
<dbReference type="EMBL" id="ML220150">
    <property type="protein sequence ID" value="TGZ77715.1"/>
    <property type="molecule type" value="Genomic_DNA"/>
</dbReference>
<evidence type="ECO:0000313" key="8">
    <source>
        <dbReference type="EMBL" id="TGZ77715.1"/>
    </source>
</evidence>
<keyword evidence="4" id="KW-0539">Nucleus</keyword>
<dbReference type="STRING" id="341454.A0A4S2MLE9"/>
<dbReference type="PROSITE" id="PS50102">
    <property type="entry name" value="RRM"/>
    <property type="match status" value="4"/>
</dbReference>
<accession>A0A4S2MLE9</accession>
<evidence type="ECO:0000313" key="9">
    <source>
        <dbReference type="Proteomes" id="UP000298138"/>
    </source>
</evidence>
<dbReference type="CDD" id="cd12565">
    <property type="entry name" value="RRM1_MRD1"/>
    <property type="match status" value="1"/>
</dbReference>
<dbReference type="PANTHER" id="PTHR48039">
    <property type="entry name" value="RNA-BINDING MOTIF PROTEIN 14B"/>
    <property type="match status" value="1"/>
</dbReference>
<feature type="region of interest" description="Disordered" evidence="6">
    <location>
        <begin position="75"/>
        <end position="112"/>
    </location>
</feature>
<feature type="region of interest" description="Disordered" evidence="6">
    <location>
        <begin position="214"/>
        <end position="244"/>
    </location>
</feature>
<organism evidence="8 9">
    <name type="scientific">Ascodesmis nigricans</name>
    <dbReference type="NCBI Taxonomy" id="341454"/>
    <lineage>
        <taxon>Eukaryota</taxon>
        <taxon>Fungi</taxon>
        <taxon>Dikarya</taxon>
        <taxon>Ascomycota</taxon>
        <taxon>Pezizomycotina</taxon>
        <taxon>Pezizomycetes</taxon>
        <taxon>Pezizales</taxon>
        <taxon>Ascodesmidaceae</taxon>
        <taxon>Ascodesmis</taxon>
    </lineage>
</organism>
<dbReference type="PANTHER" id="PTHR48039:SF5">
    <property type="entry name" value="RNA-BINDING PROTEIN 28"/>
    <property type="match status" value="1"/>
</dbReference>
<feature type="domain" description="RRM" evidence="7">
    <location>
        <begin position="552"/>
        <end position="635"/>
    </location>
</feature>
<dbReference type="FunCoup" id="A0A4S2MLE9">
    <property type="interactions" value="1134"/>
</dbReference>
<feature type="domain" description="RRM" evidence="7">
    <location>
        <begin position="654"/>
        <end position="731"/>
    </location>
</feature>
<dbReference type="AlphaFoldDB" id="A0A4S2MLE9"/>
<evidence type="ECO:0000259" key="7">
    <source>
        <dbReference type="PROSITE" id="PS50102"/>
    </source>
</evidence>
<keyword evidence="3 5" id="KW-0694">RNA-binding</keyword>
<evidence type="ECO:0000256" key="2">
    <source>
        <dbReference type="ARBA" id="ARBA00022737"/>
    </source>
</evidence>
<feature type="domain" description="RRM" evidence="7">
    <location>
        <begin position="4"/>
        <end position="76"/>
    </location>
</feature>
<dbReference type="SMART" id="SM00360">
    <property type="entry name" value="RRM"/>
    <property type="match status" value="5"/>
</dbReference>
<dbReference type="InterPro" id="IPR012677">
    <property type="entry name" value="Nucleotide-bd_a/b_plait_sf"/>
</dbReference>
<evidence type="ECO:0000256" key="3">
    <source>
        <dbReference type="ARBA" id="ARBA00022884"/>
    </source>
</evidence>
<reference evidence="8 9" key="1">
    <citation type="submission" date="2019-04" db="EMBL/GenBank/DDBJ databases">
        <title>Comparative genomics and transcriptomics to analyze fruiting body development in filamentous ascomycetes.</title>
        <authorList>
            <consortium name="DOE Joint Genome Institute"/>
            <person name="Lutkenhaus R."/>
            <person name="Traeger S."/>
            <person name="Breuer J."/>
            <person name="Kuo A."/>
            <person name="Lipzen A."/>
            <person name="Pangilinan J."/>
            <person name="Dilworth D."/>
            <person name="Sandor L."/>
            <person name="Poggeler S."/>
            <person name="Barry K."/>
            <person name="Grigoriev I.V."/>
            <person name="Nowrousian M."/>
        </authorList>
    </citation>
    <scope>NUCLEOTIDE SEQUENCE [LARGE SCALE GENOMIC DNA]</scope>
    <source>
        <strain evidence="8 9">CBS 389.68</strain>
    </source>
</reference>
<feature type="domain" description="RRM" evidence="7">
    <location>
        <begin position="255"/>
        <end position="333"/>
    </location>
</feature>